<dbReference type="AlphaFoldDB" id="R0JG96"/>
<gene>
    <name evidence="1" type="ORF">Anapl_13890</name>
</gene>
<organism evidence="1 2">
    <name type="scientific">Anas platyrhynchos</name>
    <name type="common">Mallard</name>
    <name type="synonym">Anas boschas</name>
    <dbReference type="NCBI Taxonomy" id="8839"/>
    <lineage>
        <taxon>Eukaryota</taxon>
        <taxon>Metazoa</taxon>
        <taxon>Chordata</taxon>
        <taxon>Craniata</taxon>
        <taxon>Vertebrata</taxon>
        <taxon>Euteleostomi</taxon>
        <taxon>Archelosauria</taxon>
        <taxon>Archosauria</taxon>
        <taxon>Dinosauria</taxon>
        <taxon>Saurischia</taxon>
        <taxon>Theropoda</taxon>
        <taxon>Coelurosauria</taxon>
        <taxon>Aves</taxon>
        <taxon>Neognathae</taxon>
        <taxon>Galloanserae</taxon>
        <taxon>Anseriformes</taxon>
        <taxon>Anatidae</taxon>
        <taxon>Anatinae</taxon>
        <taxon>Anas</taxon>
    </lineage>
</organism>
<dbReference type="Proteomes" id="UP000296049">
    <property type="component" value="Unassembled WGS sequence"/>
</dbReference>
<name>R0JG96_ANAPL</name>
<evidence type="ECO:0000313" key="1">
    <source>
        <dbReference type="EMBL" id="EOA95991.1"/>
    </source>
</evidence>
<keyword evidence="2" id="KW-1185">Reference proteome</keyword>
<protein>
    <submittedName>
        <fullName evidence="1">Uncharacterized protein</fullName>
    </submittedName>
</protein>
<reference evidence="2" key="1">
    <citation type="journal article" date="2013" name="Nat. Genet.">
        <title>The duck genome and transcriptome provide insight into an avian influenza virus reservoir species.</title>
        <authorList>
            <person name="Huang Y."/>
            <person name="Li Y."/>
            <person name="Burt D.W."/>
            <person name="Chen H."/>
            <person name="Zhang Y."/>
            <person name="Qian W."/>
            <person name="Kim H."/>
            <person name="Gan S."/>
            <person name="Zhao Y."/>
            <person name="Li J."/>
            <person name="Yi K."/>
            <person name="Feng H."/>
            <person name="Zhu P."/>
            <person name="Li B."/>
            <person name="Liu Q."/>
            <person name="Fairley S."/>
            <person name="Magor K.E."/>
            <person name="Du Z."/>
            <person name="Hu X."/>
            <person name="Goodman L."/>
            <person name="Tafer H."/>
            <person name="Vignal A."/>
            <person name="Lee T."/>
            <person name="Kim K.W."/>
            <person name="Sheng Z."/>
            <person name="An Y."/>
            <person name="Searle S."/>
            <person name="Herrero J."/>
            <person name="Groenen M.A."/>
            <person name="Crooijmans R.P."/>
            <person name="Faraut T."/>
            <person name="Cai Q."/>
            <person name="Webster R.G."/>
            <person name="Aldridge J.R."/>
            <person name="Warren W.C."/>
            <person name="Bartschat S."/>
            <person name="Kehr S."/>
            <person name="Marz M."/>
            <person name="Stadler P.F."/>
            <person name="Smith J."/>
            <person name="Kraus R.H."/>
            <person name="Zhao Y."/>
            <person name="Ren L."/>
            <person name="Fei J."/>
            <person name="Morisson M."/>
            <person name="Kaiser P."/>
            <person name="Griffin D.K."/>
            <person name="Rao M."/>
            <person name="Pitel F."/>
            <person name="Wang J."/>
            <person name="Li N."/>
        </authorList>
    </citation>
    <scope>NUCLEOTIDE SEQUENCE [LARGE SCALE GENOMIC DNA]</scope>
</reference>
<sequence length="173" mass="19275">MLFHRSPQFPASITVTLFAVTLAESLLIRVVLLISPNPTLQRAFPLYAEASKHLLVKAAFLDGIRSSPTLAKQGREVCQRKKTEGSTAVPKSTDASSYCAGGSERKALLCKEIPDLMNLTASFWDLLGCDYRSYKPELLENVSPLKDLLNFDDPLNIEAAEHHLRDKVSQWFI</sequence>
<accession>R0JG96</accession>
<dbReference type="EMBL" id="KB744105">
    <property type="protein sequence ID" value="EOA95991.1"/>
    <property type="molecule type" value="Genomic_DNA"/>
</dbReference>
<evidence type="ECO:0000313" key="2">
    <source>
        <dbReference type="Proteomes" id="UP000296049"/>
    </source>
</evidence>
<proteinExistence type="predicted"/>